<dbReference type="EMBL" id="JACEIK010000026">
    <property type="protein sequence ID" value="MCD7447007.1"/>
    <property type="molecule type" value="Genomic_DNA"/>
</dbReference>
<reference evidence="3 4" key="1">
    <citation type="journal article" date="2021" name="BMC Genomics">
        <title>Datura genome reveals duplications of psychoactive alkaloid biosynthetic genes and high mutation rate following tissue culture.</title>
        <authorList>
            <person name="Rajewski A."/>
            <person name="Carter-House D."/>
            <person name="Stajich J."/>
            <person name="Litt A."/>
        </authorList>
    </citation>
    <scope>NUCLEOTIDE SEQUENCE [LARGE SCALE GENOMIC DNA]</scope>
    <source>
        <strain evidence="3">AR-01</strain>
    </source>
</reference>
<name>A0ABS8RK48_DATST</name>
<protein>
    <submittedName>
        <fullName evidence="3">Uncharacterized protein</fullName>
    </submittedName>
</protein>
<feature type="region of interest" description="Disordered" evidence="2">
    <location>
        <begin position="216"/>
        <end position="270"/>
    </location>
</feature>
<accession>A0ABS8RK48</accession>
<comment type="caution">
    <text evidence="3">The sequence shown here is derived from an EMBL/GenBank/DDBJ whole genome shotgun (WGS) entry which is preliminary data.</text>
</comment>
<organism evidence="3 4">
    <name type="scientific">Datura stramonium</name>
    <name type="common">Jimsonweed</name>
    <name type="synonym">Common thornapple</name>
    <dbReference type="NCBI Taxonomy" id="4076"/>
    <lineage>
        <taxon>Eukaryota</taxon>
        <taxon>Viridiplantae</taxon>
        <taxon>Streptophyta</taxon>
        <taxon>Embryophyta</taxon>
        <taxon>Tracheophyta</taxon>
        <taxon>Spermatophyta</taxon>
        <taxon>Magnoliopsida</taxon>
        <taxon>eudicotyledons</taxon>
        <taxon>Gunneridae</taxon>
        <taxon>Pentapetalae</taxon>
        <taxon>asterids</taxon>
        <taxon>lamiids</taxon>
        <taxon>Solanales</taxon>
        <taxon>Solanaceae</taxon>
        <taxon>Solanoideae</taxon>
        <taxon>Datureae</taxon>
        <taxon>Datura</taxon>
    </lineage>
</organism>
<evidence type="ECO:0000256" key="2">
    <source>
        <dbReference type="SAM" id="MobiDB-lite"/>
    </source>
</evidence>
<evidence type="ECO:0000313" key="4">
    <source>
        <dbReference type="Proteomes" id="UP000823775"/>
    </source>
</evidence>
<feature type="compositionally biased region" description="Polar residues" evidence="2">
    <location>
        <begin position="216"/>
        <end position="246"/>
    </location>
</feature>
<proteinExistence type="inferred from homology"/>
<dbReference type="InterPro" id="IPR007573">
    <property type="entry name" value="QWRF"/>
</dbReference>
<dbReference type="Proteomes" id="UP000823775">
    <property type="component" value="Unassembled WGS sequence"/>
</dbReference>
<feature type="region of interest" description="Disordered" evidence="2">
    <location>
        <begin position="154"/>
        <end position="179"/>
    </location>
</feature>
<evidence type="ECO:0000313" key="3">
    <source>
        <dbReference type="EMBL" id="MCD7447007.1"/>
    </source>
</evidence>
<evidence type="ECO:0000256" key="1">
    <source>
        <dbReference type="ARBA" id="ARBA00010016"/>
    </source>
</evidence>
<feature type="region of interest" description="Disordered" evidence="2">
    <location>
        <begin position="1"/>
        <end position="28"/>
    </location>
</feature>
<feature type="region of interest" description="Disordered" evidence="2">
    <location>
        <begin position="277"/>
        <end position="296"/>
    </location>
</feature>
<dbReference type="PANTHER" id="PTHR31807">
    <property type="entry name" value="AUGMIN FAMILY MEMBER"/>
    <property type="match status" value="1"/>
</dbReference>
<dbReference type="Pfam" id="PF04484">
    <property type="entry name" value="QWRF"/>
    <property type="match status" value="1"/>
</dbReference>
<comment type="similarity">
    <text evidence="1">Belongs to the QWRF family.</text>
</comment>
<keyword evidence="4" id="KW-1185">Reference proteome</keyword>
<dbReference type="PANTHER" id="PTHR31807:SF6">
    <property type="entry name" value="PROTEIN ENDOSPERM DEFECTIVE 1-RELATED"/>
    <property type="match status" value="1"/>
</dbReference>
<feature type="compositionally biased region" description="Low complexity" evidence="2">
    <location>
        <begin position="247"/>
        <end position="264"/>
    </location>
</feature>
<gene>
    <name evidence="3" type="ORF">HAX54_021640</name>
</gene>
<sequence>MGSLCLPPHPTSNKLGPDARKGGRKGFSDQGDVHSLKLLYNHYLQCRFANAKAEASMHSQKAGQREQTLFPLHTSTTGALRNCSLRLPICAEVQFDQKPCPLEAKSIFSLGCIEQDSSDQTFCKVRGTECNDSIDEDVGINSDRNVENGCNPDLNGADTDLLSSESDNAIPDEYSSDVDQELRSFRAERRNKRNPNPRRKKRLLCLNMQVLDPGQNSQAFSQSSKFTCQNSQGSSQPDPTISSQSIPRCSSQPAPRSSSQPASSTIVCDDTSRVRRVNGIARQKRGRVATGQDSARGDERGQLILDLGSTQVEVEPKYLIYKDASSTEVDLGFKSRGLRWENKDAVSTF</sequence>